<dbReference type="PANTHER" id="PTHR43790">
    <property type="entry name" value="CARBOHYDRATE TRANSPORT ATP-BINDING PROTEIN MG119-RELATED"/>
    <property type="match status" value="1"/>
</dbReference>
<dbReference type="InterPro" id="IPR003439">
    <property type="entry name" value="ABC_transporter-like_ATP-bd"/>
</dbReference>
<evidence type="ECO:0000256" key="3">
    <source>
        <dbReference type="ARBA" id="ARBA00011262"/>
    </source>
</evidence>
<organism evidence="11 12">
    <name type="scientific">Succinivibrio dextrinosolvens</name>
    <dbReference type="NCBI Taxonomy" id="83771"/>
    <lineage>
        <taxon>Bacteria</taxon>
        <taxon>Pseudomonadati</taxon>
        <taxon>Pseudomonadota</taxon>
        <taxon>Gammaproteobacteria</taxon>
        <taxon>Aeromonadales</taxon>
        <taxon>Succinivibrionaceae</taxon>
        <taxon>Succinivibrio</taxon>
    </lineage>
</organism>
<protein>
    <recommendedName>
        <fullName evidence="4">Autoinducer 2 import ATP-binding protein LsrA</fullName>
        <ecNumber evidence="8">7.6.2.13</ecNumber>
    </recommendedName>
</protein>
<gene>
    <name evidence="11" type="ORF">SAMN04487865_102722</name>
</gene>
<dbReference type="PANTHER" id="PTHR43790:SF2">
    <property type="entry name" value="AUTOINDUCER 2 IMPORT ATP-BINDING PROTEIN LSRA"/>
    <property type="match status" value="1"/>
</dbReference>
<feature type="domain" description="ABC transporter" evidence="10">
    <location>
        <begin position="252"/>
        <end position="496"/>
    </location>
</feature>
<keyword evidence="5" id="KW-0547">Nucleotide-binding</keyword>
<evidence type="ECO:0000313" key="12">
    <source>
        <dbReference type="Proteomes" id="UP000243374"/>
    </source>
</evidence>
<dbReference type="GO" id="GO:0005886">
    <property type="term" value="C:plasma membrane"/>
    <property type="evidence" value="ECO:0007669"/>
    <property type="project" value="UniProtKB-SubCell"/>
</dbReference>
<dbReference type="CDD" id="cd03215">
    <property type="entry name" value="ABC_Carb_Monos_II"/>
    <property type="match status" value="1"/>
</dbReference>
<feature type="domain" description="ABC transporter" evidence="10">
    <location>
        <begin position="8"/>
        <end position="237"/>
    </location>
</feature>
<dbReference type="GO" id="GO:0005524">
    <property type="term" value="F:ATP binding"/>
    <property type="evidence" value="ECO:0007669"/>
    <property type="project" value="UniProtKB-KW"/>
</dbReference>
<comment type="subcellular location">
    <subcellularLocation>
        <location evidence="1">Cell inner membrane</location>
        <topology evidence="1">Peripheral membrane protein</topology>
    </subcellularLocation>
</comment>
<dbReference type="AlphaFoldDB" id="A0A662Z9K6"/>
<keyword evidence="12" id="KW-1185">Reference proteome</keyword>
<evidence type="ECO:0000256" key="9">
    <source>
        <dbReference type="ARBA" id="ARBA00034076"/>
    </source>
</evidence>
<dbReference type="InterPro" id="IPR027417">
    <property type="entry name" value="P-loop_NTPase"/>
</dbReference>
<evidence type="ECO:0000256" key="4">
    <source>
        <dbReference type="ARBA" id="ARBA00019459"/>
    </source>
</evidence>
<dbReference type="GO" id="GO:0016887">
    <property type="term" value="F:ATP hydrolysis activity"/>
    <property type="evidence" value="ECO:0007669"/>
    <property type="project" value="InterPro"/>
</dbReference>
<dbReference type="PROSITE" id="PS00211">
    <property type="entry name" value="ABC_TRANSPORTER_1"/>
    <property type="match status" value="1"/>
</dbReference>
<evidence type="ECO:0000259" key="10">
    <source>
        <dbReference type="PROSITE" id="PS50893"/>
    </source>
</evidence>
<dbReference type="InterPro" id="IPR017871">
    <property type="entry name" value="ABC_transporter-like_CS"/>
</dbReference>
<dbReference type="EC" id="7.6.2.13" evidence="8"/>
<dbReference type="EMBL" id="FOSF01000027">
    <property type="protein sequence ID" value="SFK12222.1"/>
    <property type="molecule type" value="Genomic_DNA"/>
</dbReference>
<comment type="subunit">
    <text evidence="3">The complex is composed of two ATP-binding proteins (LsrA), two transmembrane proteins (LsrC and LsrD) and a solute-binding protein (LsrB).</text>
</comment>
<proteinExistence type="inferred from homology"/>
<comment type="function">
    <text evidence="7">Part of the ABC transporter complex LsrABCD involved in autoinducer 2 (AI-2) import. Responsible for energy coupling to the transport system.</text>
</comment>
<comment type="similarity">
    <text evidence="2">Belongs to the ABC transporter superfamily. AI-2 autoinducer porter (TC 3.A.1.2.8) family.</text>
</comment>
<evidence type="ECO:0000256" key="1">
    <source>
        <dbReference type="ARBA" id="ARBA00004417"/>
    </source>
</evidence>
<name>A0A662Z9K6_9GAMM</name>
<dbReference type="Pfam" id="PF00005">
    <property type="entry name" value="ABC_tran"/>
    <property type="match status" value="2"/>
</dbReference>
<evidence type="ECO:0000256" key="2">
    <source>
        <dbReference type="ARBA" id="ARBA00009404"/>
    </source>
</evidence>
<dbReference type="InterPro" id="IPR003593">
    <property type="entry name" value="AAA+_ATPase"/>
</dbReference>
<accession>A0A662Z9K6</accession>
<comment type="catalytic activity">
    <reaction evidence="9">
        <text>ATP + H2O + (2R,4S)-2-methyl-2,3,3,4-tetrahydroxytetrahydrofuran-[AI-2-binding protein]Side 1 = ADP + phosphate + (2R,4S)-2-methyl-2,3,3,4-tetrahydroxytetrahydrofuranSide 2 + [AI-2-binding protein]Side 1.</text>
        <dbReference type="EC" id="7.6.2.13"/>
    </reaction>
</comment>
<evidence type="ECO:0000313" key="11">
    <source>
        <dbReference type="EMBL" id="SFK12222.1"/>
    </source>
</evidence>
<dbReference type="InterPro" id="IPR050107">
    <property type="entry name" value="ABC_carbohydrate_import_ATPase"/>
</dbReference>
<evidence type="ECO:0000256" key="7">
    <source>
        <dbReference type="ARBA" id="ARBA00023747"/>
    </source>
</evidence>
<dbReference type="CDD" id="cd03216">
    <property type="entry name" value="ABC_Carb_Monos_I"/>
    <property type="match status" value="1"/>
</dbReference>
<evidence type="ECO:0000256" key="5">
    <source>
        <dbReference type="ARBA" id="ARBA00022741"/>
    </source>
</evidence>
<evidence type="ECO:0000256" key="6">
    <source>
        <dbReference type="ARBA" id="ARBA00022840"/>
    </source>
</evidence>
<dbReference type="Gene3D" id="3.40.50.300">
    <property type="entry name" value="P-loop containing nucleotide triphosphate hydrolases"/>
    <property type="match status" value="2"/>
</dbReference>
<dbReference type="RefSeq" id="WP_074840782.1">
    <property type="nucleotide sequence ID" value="NZ_CP047056.1"/>
</dbReference>
<evidence type="ECO:0000256" key="8">
    <source>
        <dbReference type="ARBA" id="ARBA00023798"/>
    </source>
</evidence>
<sequence>MSEPQFLLEARDVHKSFGLNKVLKGITLTLKSSEVVALIGGNGAGKSTLMKILMGIYKPDDGVFKINGQCLDHLNPKKSMKAGIYMVPQEPMIFPHMSVMDNILIGFSGKKSALIEKLQHFYSQINCKIDLKRLGMTLSIAEQQMVELLRGLMRESKILILDEPTSSLTFDEVQTLFTIVRDLKKKGIGIIYITHRLSEVFELADSICIMADGKITLRGETSKFTREMLVEALLPPSFTPAPKNRTDLEKKIRTHMPILQLKNFSGYGFKDISFNVLEGEIVGIAGVVGAGRTELANTIFGKESPLGGNVILDGEDITGRSTSDVIRMGINYVPEDRRCNGLFGISPVCANITSALLDSKITGKVVLNSSEEVRISEKYIKDFRIKVTSPYQEAGSLSGGNQQKVVIARSLSTMPKLVILDEPTRGIDAGARGDVYKIIRELSQTGVAVIVISSDTEEIIELADRAIVFCRGRVSAVLEKDQINQQNITSASFGIYKEEANANV</sequence>
<dbReference type="SUPFAM" id="SSF52540">
    <property type="entry name" value="P-loop containing nucleoside triphosphate hydrolases"/>
    <property type="match status" value="2"/>
</dbReference>
<dbReference type="Proteomes" id="UP000243374">
    <property type="component" value="Unassembled WGS sequence"/>
</dbReference>
<reference evidence="11 12" key="1">
    <citation type="submission" date="2016-10" db="EMBL/GenBank/DDBJ databases">
        <authorList>
            <person name="Varghese N."/>
            <person name="Submissions S."/>
        </authorList>
    </citation>
    <scope>NUCLEOTIDE SEQUENCE [LARGE SCALE GENOMIC DNA]</scope>
    <source>
        <strain evidence="11 12">22B</strain>
    </source>
</reference>
<keyword evidence="6 11" id="KW-0067">ATP-binding</keyword>
<dbReference type="SMART" id="SM00382">
    <property type="entry name" value="AAA"/>
    <property type="match status" value="2"/>
</dbReference>
<dbReference type="OrthoDB" id="9776369at2"/>
<dbReference type="PROSITE" id="PS50893">
    <property type="entry name" value="ABC_TRANSPORTER_2"/>
    <property type="match status" value="2"/>
</dbReference>